<dbReference type="STRING" id="61424.A0A2T9Z167"/>
<feature type="compositionally biased region" description="Polar residues" evidence="7">
    <location>
        <begin position="27"/>
        <end position="42"/>
    </location>
</feature>
<dbReference type="InterPro" id="IPR032630">
    <property type="entry name" value="P_typ_ATPase_c"/>
</dbReference>
<keyword evidence="4" id="KW-0460">Magnesium</keyword>
<feature type="domain" description="P-type ATPase N-terminal" evidence="10">
    <location>
        <begin position="216"/>
        <end position="271"/>
    </location>
</feature>
<evidence type="ECO:0000256" key="5">
    <source>
        <dbReference type="ARBA" id="ARBA00022989"/>
    </source>
</evidence>
<dbReference type="GO" id="GO:0140326">
    <property type="term" value="F:ATPase-coupled intramembrane lipid transporter activity"/>
    <property type="evidence" value="ECO:0007669"/>
    <property type="project" value="TreeGrafter"/>
</dbReference>
<dbReference type="SFLD" id="SFLDF00027">
    <property type="entry name" value="p-type_atpase"/>
    <property type="match status" value="1"/>
</dbReference>
<keyword evidence="2 8" id="KW-0812">Transmembrane</keyword>
<dbReference type="Gene3D" id="3.40.50.1000">
    <property type="entry name" value="HAD superfamily/HAD-like"/>
    <property type="match status" value="1"/>
</dbReference>
<feature type="transmembrane region" description="Helical" evidence="8">
    <location>
        <begin position="1579"/>
        <end position="1601"/>
    </location>
</feature>
<dbReference type="Pfam" id="PF16212">
    <property type="entry name" value="PhoLip_ATPase_C"/>
    <property type="match status" value="2"/>
</dbReference>
<dbReference type="Pfam" id="PF00122">
    <property type="entry name" value="E1-E2_ATPase"/>
    <property type="match status" value="1"/>
</dbReference>
<feature type="compositionally biased region" description="Basic and acidic residues" evidence="7">
    <location>
        <begin position="89"/>
        <end position="99"/>
    </location>
</feature>
<dbReference type="Proteomes" id="UP000245699">
    <property type="component" value="Unassembled WGS sequence"/>
</dbReference>
<keyword evidence="3" id="KW-0479">Metal-binding</keyword>
<feature type="domain" description="P-type ATPase A" evidence="9">
    <location>
        <begin position="550"/>
        <end position="621"/>
    </location>
</feature>
<accession>A0A2T9Z167</accession>
<feature type="domain" description="P-type ATPase C-terminal" evidence="11">
    <location>
        <begin position="1425"/>
        <end position="1451"/>
    </location>
</feature>
<keyword evidence="6 8" id="KW-0472">Membrane</keyword>
<dbReference type="PANTHER" id="PTHR24092:SF174">
    <property type="entry name" value="PHOSPHOLIPID-TRANSPORTING ATPASE DNF3-RELATED"/>
    <property type="match status" value="1"/>
</dbReference>
<feature type="compositionally biased region" description="Acidic residues" evidence="7">
    <location>
        <begin position="373"/>
        <end position="391"/>
    </location>
</feature>
<dbReference type="Gene3D" id="2.70.150.10">
    <property type="entry name" value="Calcium-transporting ATPase, cytoplasmic transduction domain A"/>
    <property type="match status" value="1"/>
</dbReference>
<organism evidence="12 13">
    <name type="scientific">Furculomyces boomerangus</name>
    <dbReference type="NCBI Taxonomy" id="61424"/>
    <lineage>
        <taxon>Eukaryota</taxon>
        <taxon>Fungi</taxon>
        <taxon>Fungi incertae sedis</taxon>
        <taxon>Zoopagomycota</taxon>
        <taxon>Kickxellomycotina</taxon>
        <taxon>Harpellomycetes</taxon>
        <taxon>Harpellales</taxon>
        <taxon>Harpellaceae</taxon>
        <taxon>Furculomyces</taxon>
    </lineage>
</organism>
<dbReference type="InterPro" id="IPR008250">
    <property type="entry name" value="ATPase_P-typ_transduc_dom_A_sf"/>
</dbReference>
<name>A0A2T9Z167_9FUNG</name>
<dbReference type="PROSITE" id="PS00154">
    <property type="entry name" value="ATPASE_E1_E2"/>
    <property type="match status" value="1"/>
</dbReference>
<dbReference type="InterPro" id="IPR032631">
    <property type="entry name" value="P-type_ATPase_N"/>
</dbReference>
<sequence length="1720" mass="194150">MSSNNNKSFKSDDIINNSRNRGRSFIRNRSSTEVPQDSDQNINSFFSGKVSKLKHYGVLRTKATKIARTFELGRKNEKDITSPPNLEIPGKKSMDRSRVELSQTEILIRTDTSNPPNSEGTSARKSTNTLDEPDIKSPHLKSRIVPDLALSKKTDIAAHLDSGTTMSRAIPLPGYFLTEESDYWVGGYVFHLRGKFPKEPILVPGSLTKRVHFEISYDYPKNNISTARYNIFTFFPAQLASQFSRIANVYFLFISILQQVPGWSTTGRWSTLFPLTVFVFFGIAHEGYDDYRRHKMDQAENLQKARVLKVKILRHGPQTLHVKELRARSSKSGVSNYGSTIATIKRSLFGVWEWQRTMRERLKEKKRKQREAEESEEESEESEEESEEEQEKEYQDTTSNNEEVHANNNAQQHPNIIDYADLEIQKISTKSTPTNRSISSRITSFSSMKMPGIFESSSKALKDDDSRPKNVSYLNKALNSAANSSAKRSPLPKPIVNFDEKPNSINESIKSIKETKRTKKDLVVMFADVNEDDSVEESSSLKLPENMTCRWKSKKWQDLQVGDMILIGKDEWIPADCVVLATSNADGICFAETSSLDGETTLKQKQAPAVSSQNIKTSEQLAAFPGMTYTEAPSPDLYTFEGYLDVQGEKHALTPNNLLLRGSKLRNTKYAVAQVIFTGEETRLRLNATKNVRTKSPQIQKTTNKVVIAVFITLIVISVILSLASILWQKLKYPYHWYLSGAKISMPAIIFGNIVMMNALIPISLYVTLEAVKVFQVYMMQNDVDMYYEKTDTPMAARTTAINEDLGMVRYVLSDKTGTLTENIMRFKVAMVGGLAFYHFGKNPPPLTPKESNLIDECVSDNSQILNLPRQKSSENQLFNTNLPENNNSIMSQDKLESLNLTLNPEIQPIDPPYLYSNIYIDTVLNQLPPTNLLRVIAKNKNPNHSSLNSLGPFKLTKESSEKTEMFLKAMALCHSAQPDIDPNTKRISGYQSTSPDEKALVLAAAELGYIVTERKGPTLRIRVVSTERLTKWYEEMNAKPINPEEFEICPEDPETDVIEEYHVLAVIEFSSVRKRMSVVYRCPDGKIRLFCKGADSVIIPRLNRPGPNDNEQKWLYECANNSLSAFACEGLRTLAYAHCEISEEDYAAWAERFVTASTSLVDRQILIEKVADELEDNMNLTGITAVEDRLQEGVPETIECLRHAGIHVWMLTGDKIETAINIAKSCRLIDGDDRLCKTIVMEGLEDRDTLERTLNQGYGIVLSLQSYDKRSIMSVKPGRRWPSVFARSAKMFTLFKRLRRKGTKKKTSGSAFDDVNFPINEEETKGSIERFALVVDGETINSLEQHADLMEKFIELGILSDTVVCSRVSPAQKATITHHMRLRCDKDGSYAVTLSIGDGGNDIAMIQEAHVGVGIAGLEGLQAARSADFSIAQFRFLRKLLLVHGLWSYRYSGTSVFEATSLSMYNTLFTILPVIVLGVLDQDLPAKRLYNSPSFYSMIGPKNHLFNVKVFFRDVFLLGSIHIAVCSLNSFMIPVKQNLNLPPSLFTLSLVLYTTVIITVNMKIAYIDSKLWSWPMHLAFLLSIVVWILFNFGFSLITGRNRASYLTHSTFTNLLGSSQFWLYLLVTCSTVLLFIILWKSAVFGYDIPEQIRIKHSIHSRLKRNKTKNEKTTLKNTDIGIEMQLFGSQNPLNPKSPQTANTLNRSRGHSDFSSTTSTDY</sequence>
<dbReference type="GO" id="GO:0005886">
    <property type="term" value="C:plasma membrane"/>
    <property type="evidence" value="ECO:0007669"/>
    <property type="project" value="TreeGrafter"/>
</dbReference>
<dbReference type="PRINTS" id="PR00119">
    <property type="entry name" value="CATATPASE"/>
</dbReference>
<dbReference type="SFLD" id="SFLDS00003">
    <property type="entry name" value="Haloacid_Dehalogenase"/>
    <property type="match status" value="1"/>
</dbReference>
<dbReference type="InterPro" id="IPR044492">
    <property type="entry name" value="P_typ_ATPase_HD_dom"/>
</dbReference>
<dbReference type="Gene3D" id="3.40.1110.10">
    <property type="entry name" value="Calcium-transporting ATPase, cytoplasmic domain N"/>
    <property type="match status" value="1"/>
</dbReference>
<dbReference type="Pfam" id="PF16209">
    <property type="entry name" value="PhoLip_ATPase_N"/>
    <property type="match status" value="1"/>
</dbReference>
<evidence type="ECO:0000259" key="11">
    <source>
        <dbReference type="Pfam" id="PF16212"/>
    </source>
</evidence>
<feature type="transmembrane region" description="Helical" evidence="8">
    <location>
        <begin position="748"/>
        <end position="769"/>
    </location>
</feature>
<comment type="subcellular location">
    <subcellularLocation>
        <location evidence="1">Membrane</location>
        <topology evidence="1">Multi-pass membrane protein</topology>
    </subcellularLocation>
</comment>
<feature type="region of interest" description="Disordered" evidence="7">
    <location>
        <begin position="363"/>
        <end position="400"/>
    </location>
</feature>
<proteinExistence type="predicted"/>
<feature type="compositionally biased region" description="Polar residues" evidence="7">
    <location>
        <begin position="100"/>
        <end position="130"/>
    </location>
</feature>
<dbReference type="GO" id="GO:0000166">
    <property type="term" value="F:nucleotide binding"/>
    <property type="evidence" value="ECO:0007669"/>
    <property type="project" value="InterPro"/>
</dbReference>
<feature type="transmembrane region" description="Helical" evidence="8">
    <location>
        <begin position="706"/>
        <end position="728"/>
    </location>
</feature>
<feature type="domain" description="P-type ATPase C-terminal" evidence="11">
    <location>
        <begin position="1452"/>
        <end position="1641"/>
    </location>
</feature>
<protein>
    <recommendedName>
        <fullName evidence="14">P-type phospholipid transporter</fullName>
    </recommendedName>
</protein>
<evidence type="ECO:0000259" key="10">
    <source>
        <dbReference type="Pfam" id="PF16209"/>
    </source>
</evidence>
<evidence type="ECO:0008006" key="14">
    <source>
        <dbReference type="Google" id="ProtNLM"/>
    </source>
</evidence>
<feature type="transmembrane region" description="Helical" evidence="8">
    <location>
        <begin position="1516"/>
        <end position="1534"/>
    </location>
</feature>
<feature type="transmembrane region" description="Helical" evidence="8">
    <location>
        <begin position="1621"/>
        <end position="1639"/>
    </location>
</feature>
<dbReference type="GO" id="GO:0046872">
    <property type="term" value="F:metal ion binding"/>
    <property type="evidence" value="ECO:0007669"/>
    <property type="project" value="UniProtKB-KW"/>
</dbReference>
<evidence type="ECO:0000313" key="12">
    <source>
        <dbReference type="EMBL" id="PVU98348.1"/>
    </source>
</evidence>
<evidence type="ECO:0000256" key="6">
    <source>
        <dbReference type="ARBA" id="ARBA00023136"/>
    </source>
</evidence>
<evidence type="ECO:0000256" key="4">
    <source>
        <dbReference type="ARBA" id="ARBA00022842"/>
    </source>
</evidence>
<dbReference type="InterPro" id="IPR023299">
    <property type="entry name" value="ATPase_P-typ_cyto_dom_N"/>
</dbReference>
<evidence type="ECO:0000256" key="8">
    <source>
        <dbReference type="SAM" id="Phobius"/>
    </source>
</evidence>
<reference evidence="12 13" key="1">
    <citation type="journal article" date="2018" name="MBio">
        <title>Comparative Genomics Reveals the Core Gene Toolbox for the Fungus-Insect Symbiosis.</title>
        <authorList>
            <person name="Wang Y."/>
            <person name="Stata M."/>
            <person name="Wang W."/>
            <person name="Stajich J.E."/>
            <person name="White M.M."/>
            <person name="Moncalvo J.M."/>
        </authorList>
    </citation>
    <scope>NUCLEOTIDE SEQUENCE [LARGE SCALE GENOMIC DNA]</scope>
    <source>
        <strain evidence="12 13">AUS-77-4</strain>
    </source>
</reference>
<dbReference type="InterPro" id="IPR018303">
    <property type="entry name" value="ATPase_P-typ_P_site"/>
</dbReference>
<gene>
    <name evidence="12" type="ORF">BB559_001635</name>
</gene>
<dbReference type="SUPFAM" id="SSF81660">
    <property type="entry name" value="Metal cation-transporting ATPase, ATP-binding domain N"/>
    <property type="match status" value="1"/>
</dbReference>
<dbReference type="InterPro" id="IPR059000">
    <property type="entry name" value="ATPase_P-type_domA"/>
</dbReference>
<dbReference type="GO" id="GO:0045332">
    <property type="term" value="P:phospholipid translocation"/>
    <property type="evidence" value="ECO:0007669"/>
    <property type="project" value="TreeGrafter"/>
</dbReference>
<evidence type="ECO:0000313" key="13">
    <source>
        <dbReference type="Proteomes" id="UP000245699"/>
    </source>
</evidence>
<dbReference type="SUPFAM" id="SSF81665">
    <property type="entry name" value="Calcium ATPase, transmembrane domain M"/>
    <property type="match status" value="1"/>
</dbReference>
<dbReference type="InterPro" id="IPR036412">
    <property type="entry name" value="HAD-like_sf"/>
</dbReference>
<dbReference type="SFLD" id="SFLDG00002">
    <property type="entry name" value="C1.7:_P-type_atpase_like"/>
    <property type="match status" value="1"/>
</dbReference>
<dbReference type="Pfam" id="PF13246">
    <property type="entry name" value="Cation_ATPase"/>
    <property type="match status" value="1"/>
</dbReference>
<keyword evidence="5 8" id="KW-1133">Transmembrane helix</keyword>
<evidence type="ECO:0000256" key="3">
    <source>
        <dbReference type="ARBA" id="ARBA00022723"/>
    </source>
</evidence>
<keyword evidence="13" id="KW-1185">Reference proteome</keyword>
<evidence type="ECO:0000256" key="1">
    <source>
        <dbReference type="ARBA" id="ARBA00004141"/>
    </source>
</evidence>
<dbReference type="SUPFAM" id="SSF56784">
    <property type="entry name" value="HAD-like"/>
    <property type="match status" value="1"/>
</dbReference>
<feature type="region of interest" description="Disordered" evidence="7">
    <location>
        <begin position="1"/>
        <end position="42"/>
    </location>
</feature>
<evidence type="ECO:0000259" key="9">
    <source>
        <dbReference type="Pfam" id="PF00122"/>
    </source>
</evidence>
<feature type="transmembrane region" description="Helical" evidence="8">
    <location>
        <begin position="1546"/>
        <end position="1567"/>
    </location>
</feature>
<evidence type="ECO:0000256" key="2">
    <source>
        <dbReference type="ARBA" id="ARBA00022692"/>
    </source>
</evidence>
<comment type="caution">
    <text evidence="12">The sequence shown here is derived from an EMBL/GenBank/DDBJ whole genome shotgun (WGS) entry which is preliminary data.</text>
</comment>
<dbReference type="SUPFAM" id="SSF81653">
    <property type="entry name" value="Calcium ATPase, transduction domain A"/>
    <property type="match status" value="1"/>
</dbReference>
<dbReference type="PANTHER" id="PTHR24092">
    <property type="entry name" value="PROBABLE PHOSPHOLIPID-TRANSPORTING ATPASE"/>
    <property type="match status" value="1"/>
</dbReference>
<dbReference type="InterPro" id="IPR023298">
    <property type="entry name" value="ATPase_P-typ_TM_dom_sf"/>
</dbReference>
<feature type="region of interest" description="Disordered" evidence="7">
    <location>
        <begin position="75"/>
        <end position="137"/>
    </location>
</feature>
<evidence type="ECO:0000256" key="7">
    <source>
        <dbReference type="SAM" id="MobiDB-lite"/>
    </source>
</evidence>
<dbReference type="OrthoDB" id="377733at2759"/>
<feature type="region of interest" description="Disordered" evidence="7">
    <location>
        <begin position="1687"/>
        <end position="1720"/>
    </location>
</feature>
<dbReference type="InterPro" id="IPR023214">
    <property type="entry name" value="HAD_sf"/>
</dbReference>
<dbReference type="EMBL" id="MBFT01000082">
    <property type="protein sequence ID" value="PVU98348.1"/>
    <property type="molecule type" value="Genomic_DNA"/>
</dbReference>